<dbReference type="GO" id="GO:0009279">
    <property type="term" value="C:cell outer membrane"/>
    <property type="evidence" value="ECO:0007669"/>
    <property type="project" value="UniProtKB-SubCell"/>
</dbReference>
<comment type="similarity">
    <text evidence="1">Belongs to the LptD family.</text>
</comment>
<dbReference type="GO" id="GO:1990351">
    <property type="term" value="C:transporter complex"/>
    <property type="evidence" value="ECO:0007669"/>
    <property type="project" value="TreeGrafter"/>
</dbReference>
<dbReference type="Pfam" id="PF04453">
    <property type="entry name" value="LptD"/>
    <property type="match status" value="1"/>
</dbReference>
<keyword evidence="1" id="KW-0472">Membrane</keyword>
<dbReference type="InterPro" id="IPR007543">
    <property type="entry name" value="LptD_C"/>
</dbReference>
<dbReference type="OrthoDB" id="9760225at2"/>
<evidence type="ECO:0000313" key="4">
    <source>
        <dbReference type="EMBL" id="TVV72879.1"/>
    </source>
</evidence>
<keyword evidence="1" id="KW-0732">Signal</keyword>
<comment type="function">
    <text evidence="1">Involved in the assembly of lipopolysaccharide (LPS) at the surface of the outer membrane.</text>
</comment>
<dbReference type="PANTHER" id="PTHR30189">
    <property type="entry name" value="LPS-ASSEMBLY PROTEIN"/>
    <property type="match status" value="1"/>
</dbReference>
<dbReference type="EMBL" id="VNIM01000055">
    <property type="protein sequence ID" value="TVV72879.1"/>
    <property type="molecule type" value="Genomic_DNA"/>
</dbReference>
<dbReference type="GO" id="GO:0015920">
    <property type="term" value="P:lipopolysaccharide transport"/>
    <property type="evidence" value="ECO:0007669"/>
    <property type="project" value="InterPro"/>
</dbReference>
<dbReference type="InterPro" id="IPR020889">
    <property type="entry name" value="LipoPS_assembly_LptD"/>
</dbReference>
<evidence type="ECO:0000256" key="2">
    <source>
        <dbReference type="SAM" id="MobiDB-lite"/>
    </source>
</evidence>
<feature type="region of interest" description="Disordered" evidence="2">
    <location>
        <begin position="1"/>
        <end position="29"/>
    </location>
</feature>
<dbReference type="InterPro" id="IPR050218">
    <property type="entry name" value="LptD"/>
</dbReference>
<dbReference type="Proteomes" id="UP000318681">
    <property type="component" value="Unassembled WGS sequence"/>
</dbReference>
<evidence type="ECO:0000256" key="1">
    <source>
        <dbReference type="HAMAP-Rule" id="MF_01411"/>
    </source>
</evidence>
<dbReference type="GO" id="GO:0043165">
    <property type="term" value="P:Gram-negative-bacterium-type cell outer membrane assembly"/>
    <property type="evidence" value="ECO:0007669"/>
    <property type="project" value="UniProtKB-UniRule"/>
</dbReference>
<dbReference type="RefSeq" id="WP_145152776.1">
    <property type="nucleotide sequence ID" value="NZ_VNIM01000055.1"/>
</dbReference>
<proteinExistence type="inferred from homology"/>
<comment type="subunit">
    <text evidence="1">Component of the lipopolysaccharide transport and assembly complex.</text>
</comment>
<evidence type="ECO:0000313" key="5">
    <source>
        <dbReference type="Proteomes" id="UP000318681"/>
    </source>
</evidence>
<accession>A0A558R0J2</accession>
<feature type="domain" description="LptD C-terminal" evidence="3">
    <location>
        <begin position="293"/>
        <end position="660"/>
    </location>
</feature>
<sequence length="733" mass="80857">MASSPARAQDLGDRRVPPPPAGSAPMPANDEEVTFSASALDYDDAAQIVTASGDVRMIRAGNRLRADKVIWNRKTGQVRAEGNLAVVNPGGDTAYGDSFELTDTLRDGVADNLLLVLEGGGRLAARHGERVNGVTTVQQAAYTPCAVVDSKGCPKNPVWKITAVRVVHDPVKHRISYKDARLTMFGATILWLPGLSHPDGSGTGGASGLLVPNFRYSRTNGLEVALPYYYQLAPNRDLTLTPHVYSEVLPALEAQYRALNGNGAYQLSGMITKGSRLPASTSSGTTGDRDSGVRGYIDVNGRFQLDPNWTISGSSRLVTDKTFLRRYDISRDDRLRSTINAERIDERSYLSIAGYATQSLRVNADGGQQPIALPAIDYRLRLTDPILGGRIELQANSLAILRTDGQDTQRAFAGARWELRRYTPLGQEVTFTAYGRADLYHTAQTAETITASYRGDAGWTGRGIAAIAADMRWPFVGEIFGGTQRLTPRVQVVASPPTRNLSIPNEDARAVDLEDSNLFALNRFPGYDRWEDGSRITYGAEWAFDRPRFALRTIVGQSYRLTDKPSIFPVGTGLSARYSDIVGRSTLQYGRFLEVTHRYRLDKSSLRIRRNEADVTLGSRRTYVTAAYLRLNRDIDTAIEDLRDREEVRLGGRVQFSRYWSVFGSTTIDLTGPGEDPVATGDGFSPVRHRLGLLYDDDCLELGVTWRRDYEQIGDARRGNTFLLRVALKNLGR</sequence>
<evidence type="ECO:0000259" key="3">
    <source>
        <dbReference type="Pfam" id="PF04453"/>
    </source>
</evidence>
<keyword evidence="1" id="KW-0998">Cell outer membrane</keyword>
<organism evidence="4 5">
    <name type="scientific">Alterirhizorhabdus solaris</name>
    <dbReference type="NCBI Taxonomy" id="2529389"/>
    <lineage>
        <taxon>Bacteria</taxon>
        <taxon>Pseudomonadati</taxon>
        <taxon>Pseudomonadota</taxon>
        <taxon>Alphaproteobacteria</taxon>
        <taxon>Sphingomonadales</taxon>
        <taxon>Rhizorhabdaceae</taxon>
        <taxon>Alterirhizorhabdus</taxon>
    </lineage>
</organism>
<comment type="subcellular location">
    <subcellularLocation>
        <location evidence="1">Cell outer membrane</location>
    </subcellularLocation>
</comment>
<dbReference type="PANTHER" id="PTHR30189:SF1">
    <property type="entry name" value="LPS-ASSEMBLY PROTEIN LPTD"/>
    <property type="match status" value="1"/>
</dbReference>
<keyword evidence="5" id="KW-1185">Reference proteome</keyword>
<reference evidence="4 5" key="1">
    <citation type="submission" date="2019-07" db="EMBL/GenBank/DDBJ databases">
        <title>Sphingomonas solaris sp. nov., isolated from a solar panel from Boston, Massachusetts.</title>
        <authorList>
            <person name="Tanner K."/>
            <person name="Pascual J."/>
            <person name="Mancuso C."/>
            <person name="Pereto J."/>
            <person name="Khalil A."/>
            <person name="Vilanova C."/>
        </authorList>
    </citation>
    <scope>NUCLEOTIDE SEQUENCE [LARGE SCALE GENOMIC DNA]</scope>
    <source>
        <strain evidence="4 5">R4DWN</strain>
    </source>
</reference>
<comment type="caution">
    <text evidence="1">Lacks conserved residue(s) required for the propagation of feature annotation.</text>
</comment>
<protein>
    <recommendedName>
        <fullName evidence="1">LPS-assembly protein LptD</fullName>
    </recommendedName>
</protein>
<dbReference type="Gene3D" id="2.60.450.10">
    <property type="entry name" value="Lipopolysaccharide (LPS) transport protein A like domain"/>
    <property type="match status" value="1"/>
</dbReference>
<name>A0A558R0J2_9SPHN</name>
<dbReference type="HAMAP" id="MF_01411">
    <property type="entry name" value="LPS_assembly_LptD"/>
    <property type="match status" value="1"/>
</dbReference>
<comment type="caution">
    <text evidence="4">The sequence shown here is derived from an EMBL/GenBank/DDBJ whole genome shotgun (WGS) entry which is preliminary data.</text>
</comment>
<dbReference type="AlphaFoldDB" id="A0A558R0J2"/>
<gene>
    <name evidence="1" type="primary">lptD</name>
    <name evidence="4" type="ORF">FOY91_13355</name>
</gene>